<keyword evidence="3" id="KW-0804">Transcription</keyword>
<keyword evidence="1" id="KW-0805">Transcription regulation</keyword>
<dbReference type="OrthoDB" id="3192968at2"/>
<dbReference type="Proteomes" id="UP000269438">
    <property type="component" value="Unassembled WGS sequence"/>
</dbReference>
<feature type="DNA-binding region" description="H-T-H motif" evidence="4">
    <location>
        <begin position="72"/>
        <end position="91"/>
    </location>
</feature>
<dbReference type="InterPro" id="IPR049445">
    <property type="entry name" value="TetR_SbtR-like_C"/>
</dbReference>
<dbReference type="InterPro" id="IPR009057">
    <property type="entry name" value="Homeodomain-like_sf"/>
</dbReference>
<dbReference type="GO" id="GO:0003700">
    <property type="term" value="F:DNA-binding transcription factor activity"/>
    <property type="evidence" value="ECO:0007669"/>
    <property type="project" value="TreeGrafter"/>
</dbReference>
<evidence type="ECO:0000256" key="2">
    <source>
        <dbReference type="ARBA" id="ARBA00023125"/>
    </source>
</evidence>
<protein>
    <submittedName>
        <fullName evidence="6">TetR/AcrR family transcriptional regulator</fullName>
    </submittedName>
</protein>
<dbReference type="InterPro" id="IPR050109">
    <property type="entry name" value="HTH-type_TetR-like_transc_reg"/>
</dbReference>
<dbReference type="PROSITE" id="PS50977">
    <property type="entry name" value="HTH_TETR_2"/>
    <property type="match status" value="1"/>
</dbReference>
<accession>A0A3L7AGV4</accession>
<comment type="caution">
    <text evidence="6">The sequence shown here is derived from an EMBL/GenBank/DDBJ whole genome shotgun (WGS) entry which is preliminary data.</text>
</comment>
<feature type="domain" description="HTH tetR-type" evidence="5">
    <location>
        <begin position="51"/>
        <end position="109"/>
    </location>
</feature>
<dbReference type="Pfam" id="PF21597">
    <property type="entry name" value="TetR_C_43"/>
    <property type="match status" value="1"/>
</dbReference>
<dbReference type="PANTHER" id="PTHR30055:SF234">
    <property type="entry name" value="HTH-TYPE TRANSCRIPTIONAL REGULATOR BETI"/>
    <property type="match status" value="1"/>
</dbReference>
<dbReference type="Pfam" id="PF00440">
    <property type="entry name" value="TetR_N"/>
    <property type="match status" value="1"/>
</dbReference>
<keyword evidence="7" id="KW-1185">Reference proteome</keyword>
<dbReference type="SUPFAM" id="SSF46689">
    <property type="entry name" value="Homeodomain-like"/>
    <property type="match status" value="1"/>
</dbReference>
<sequence>MDTVTPGLFWAHLIEWGTVHLPLQHKWTVPHLASLEFTIPENSPKLRADARQNRDAILGAATRALAESGQISMNAIAQRAGVGNATLHRNFPTIEALTLAVYQHEVDSVAASASEYLAEHTADAALRLWIDRLARYAMTKRGLADALQAAAYSSDAHFAEVYNQIAGALTLLLNAAIEQGTVRAGTDPHDVLLALAGLWQMNPDSDWQQQARTLGAIVLRGIRD</sequence>
<evidence type="ECO:0000259" key="5">
    <source>
        <dbReference type="PROSITE" id="PS50977"/>
    </source>
</evidence>
<evidence type="ECO:0000256" key="1">
    <source>
        <dbReference type="ARBA" id="ARBA00023015"/>
    </source>
</evidence>
<dbReference type="SUPFAM" id="SSF48498">
    <property type="entry name" value="Tetracyclin repressor-like, C-terminal domain"/>
    <property type="match status" value="1"/>
</dbReference>
<dbReference type="GO" id="GO:0000976">
    <property type="term" value="F:transcription cis-regulatory region binding"/>
    <property type="evidence" value="ECO:0007669"/>
    <property type="project" value="TreeGrafter"/>
</dbReference>
<evidence type="ECO:0000256" key="4">
    <source>
        <dbReference type="PROSITE-ProRule" id="PRU00335"/>
    </source>
</evidence>
<dbReference type="InterPro" id="IPR001647">
    <property type="entry name" value="HTH_TetR"/>
</dbReference>
<evidence type="ECO:0000313" key="6">
    <source>
        <dbReference type="EMBL" id="RLP78918.1"/>
    </source>
</evidence>
<proteinExistence type="predicted"/>
<gene>
    <name evidence="6" type="ORF">D9V34_17085</name>
</gene>
<name>A0A3L7AGV4_9MICO</name>
<evidence type="ECO:0000256" key="3">
    <source>
        <dbReference type="ARBA" id="ARBA00023163"/>
    </source>
</evidence>
<keyword evidence="2 4" id="KW-0238">DNA-binding</keyword>
<reference evidence="6 7" key="1">
    <citation type="submission" date="2018-10" db="EMBL/GenBank/DDBJ databases">
        <authorList>
            <person name="Li J."/>
        </authorList>
    </citation>
    <scope>NUCLEOTIDE SEQUENCE [LARGE SCALE GENOMIC DNA]</scope>
    <source>
        <strain evidence="6 7">JCM 11654</strain>
    </source>
</reference>
<dbReference type="PANTHER" id="PTHR30055">
    <property type="entry name" value="HTH-TYPE TRANSCRIPTIONAL REGULATOR RUTR"/>
    <property type="match status" value="1"/>
</dbReference>
<dbReference type="EMBL" id="RCUY01000016">
    <property type="protein sequence ID" value="RLP78918.1"/>
    <property type="molecule type" value="Genomic_DNA"/>
</dbReference>
<evidence type="ECO:0000313" key="7">
    <source>
        <dbReference type="Proteomes" id="UP000269438"/>
    </source>
</evidence>
<dbReference type="AlphaFoldDB" id="A0A3L7AGV4"/>
<dbReference type="Gene3D" id="1.10.357.10">
    <property type="entry name" value="Tetracycline Repressor, domain 2"/>
    <property type="match status" value="1"/>
</dbReference>
<organism evidence="6 7">
    <name type="scientific">Mycetocola lacteus</name>
    <dbReference type="NCBI Taxonomy" id="76637"/>
    <lineage>
        <taxon>Bacteria</taxon>
        <taxon>Bacillati</taxon>
        <taxon>Actinomycetota</taxon>
        <taxon>Actinomycetes</taxon>
        <taxon>Micrococcales</taxon>
        <taxon>Microbacteriaceae</taxon>
        <taxon>Mycetocola</taxon>
    </lineage>
</organism>
<dbReference type="InterPro" id="IPR036271">
    <property type="entry name" value="Tet_transcr_reg_TetR-rel_C_sf"/>
</dbReference>